<dbReference type="EMBL" id="ACFU01000002">
    <property type="protein sequence ID" value="EEF15049.1"/>
    <property type="molecule type" value="Genomic_DNA"/>
</dbReference>
<dbReference type="STRING" id="553218.CAMRE0001_1781"/>
<dbReference type="Proteomes" id="UP000003082">
    <property type="component" value="Unassembled WGS sequence"/>
</dbReference>
<dbReference type="AlphaFoldDB" id="B9CYG1"/>
<evidence type="ECO:0000313" key="1">
    <source>
        <dbReference type="EMBL" id="EEF15049.1"/>
    </source>
</evidence>
<gene>
    <name evidence="1" type="ORF">CAMRE0001_1781</name>
</gene>
<evidence type="ECO:0000313" key="2">
    <source>
        <dbReference type="Proteomes" id="UP000003082"/>
    </source>
</evidence>
<accession>B9CYG1</accession>
<proteinExistence type="predicted"/>
<keyword evidence="2" id="KW-1185">Reference proteome</keyword>
<name>B9CYG1_CAMRE</name>
<sequence length="41" mass="4721">MPGFVCGRSRCEFIGKISGRRIFYAAESFERDTDRQSKTAF</sequence>
<organism evidence="1 2">
    <name type="scientific">Campylobacter rectus RM3267</name>
    <dbReference type="NCBI Taxonomy" id="553218"/>
    <lineage>
        <taxon>Bacteria</taxon>
        <taxon>Pseudomonadati</taxon>
        <taxon>Campylobacterota</taxon>
        <taxon>Epsilonproteobacteria</taxon>
        <taxon>Campylobacterales</taxon>
        <taxon>Campylobacteraceae</taxon>
        <taxon>Campylobacter</taxon>
    </lineage>
</organism>
<comment type="caution">
    <text evidence="1">The sequence shown here is derived from an EMBL/GenBank/DDBJ whole genome shotgun (WGS) entry which is preliminary data.</text>
</comment>
<reference evidence="1 2" key="1">
    <citation type="submission" date="2008-08" db="EMBL/GenBank/DDBJ databases">
        <authorList>
            <person name="Madupu R."/>
            <person name="Durkin A.S."/>
            <person name="Torralba M."/>
            <person name="Methe B."/>
            <person name="Sutton G.G."/>
            <person name="Strausberg R.L."/>
            <person name="Nelson K.E."/>
        </authorList>
    </citation>
    <scope>NUCLEOTIDE SEQUENCE [LARGE SCALE GENOMIC DNA]</scope>
    <source>
        <strain evidence="1 2">RM3267</strain>
    </source>
</reference>
<protein>
    <submittedName>
        <fullName evidence="1">Uncharacterized protein</fullName>
    </submittedName>
</protein>